<dbReference type="InterPro" id="IPR011008">
    <property type="entry name" value="Dimeric_a/b-barrel"/>
</dbReference>
<keyword evidence="1" id="KW-0808">Transferase</keyword>
<sequence>MIPPGTVRAMAWELAQVNVGRLRAPLDSPVLADFMAALDPINAAADAAPGFRWRLATDEGNATAIRAFEWDAADSVGVIVNMSVWDSVESLSDFTFGELHRTVLRRRREWFAPMSEAYTALWWVPAGERPTTEEAEERVRHLRKHGPTETAFTFRAPFPPPEFTLRPGADTDVRTIAEIWHDGWADAHLGRVPDALLAHRTFEDLVRRVPIRLDVTTVATVDEQVVGFAVAHDDELEQLYVSTAARGSGVATALLRHAERVIAANHRRAWLAVVDGNRRARRFYERCGWYDGGPFDYRAFTEDGTTVAVPCRRYVRDLG</sequence>
<dbReference type="GO" id="GO:0016747">
    <property type="term" value="F:acyltransferase activity, transferring groups other than amino-acyl groups"/>
    <property type="evidence" value="ECO:0007669"/>
    <property type="project" value="InterPro"/>
</dbReference>
<dbReference type="Gene3D" id="3.40.630.30">
    <property type="match status" value="1"/>
</dbReference>
<keyword evidence="4" id="KW-0687">Ribonucleoprotein</keyword>
<keyword evidence="5" id="KW-1185">Reference proteome</keyword>
<dbReference type="EMBL" id="FRCS01000009">
    <property type="protein sequence ID" value="SHN43721.1"/>
    <property type="molecule type" value="Genomic_DNA"/>
</dbReference>
<evidence type="ECO:0000259" key="3">
    <source>
        <dbReference type="PROSITE" id="PS51186"/>
    </source>
</evidence>
<proteinExistence type="predicted"/>
<dbReference type="InterPro" id="IPR000182">
    <property type="entry name" value="GNAT_dom"/>
</dbReference>
<dbReference type="Proteomes" id="UP000184440">
    <property type="component" value="Unassembled WGS sequence"/>
</dbReference>
<evidence type="ECO:0000256" key="2">
    <source>
        <dbReference type="ARBA" id="ARBA00023315"/>
    </source>
</evidence>
<feature type="domain" description="N-acetyltransferase" evidence="3">
    <location>
        <begin position="163"/>
        <end position="316"/>
    </location>
</feature>
<evidence type="ECO:0000256" key="1">
    <source>
        <dbReference type="ARBA" id="ARBA00022679"/>
    </source>
</evidence>
<dbReference type="PANTHER" id="PTHR43877">
    <property type="entry name" value="AMINOALKYLPHOSPHONATE N-ACETYLTRANSFERASE-RELATED-RELATED"/>
    <property type="match status" value="1"/>
</dbReference>
<gene>
    <name evidence="4" type="ORF">SAMN05443668_109315</name>
</gene>
<dbReference type="InterPro" id="IPR050832">
    <property type="entry name" value="Bact_Acetyltransf"/>
</dbReference>
<dbReference type="Pfam" id="PF11695">
    <property type="entry name" value="DUF3291"/>
    <property type="match status" value="1"/>
</dbReference>
<dbReference type="PANTHER" id="PTHR43877:SF2">
    <property type="entry name" value="AMINOALKYLPHOSPHONATE N-ACETYLTRANSFERASE-RELATED"/>
    <property type="match status" value="1"/>
</dbReference>
<name>A0A1M7RBY7_9ACTN</name>
<protein>
    <submittedName>
        <fullName evidence="4">Ribosomal protein S18 acetylase RimI</fullName>
    </submittedName>
</protein>
<keyword evidence="4" id="KW-0689">Ribosomal protein</keyword>
<dbReference type="InterPro" id="IPR021708">
    <property type="entry name" value="DUF3291"/>
</dbReference>
<dbReference type="CDD" id="cd04301">
    <property type="entry name" value="NAT_SF"/>
    <property type="match status" value="1"/>
</dbReference>
<dbReference type="InterPro" id="IPR016181">
    <property type="entry name" value="Acyl_CoA_acyltransferase"/>
</dbReference>
<dbReference type="AlphaFoldDB" id="A0A1M7RBY7"/>
<evidence type="ECO:0000313" key="4">
    <source>
        <dbReference type="EMBL" id="SHN43721.1"/>
    </source>
</evidence>
<keyword evidence="2" id="KW-0012">Acyltransferase</keyword>
<accession>A0A1M7RBY7</accession>
<dbReference type="GO" id="GO:0005840">
    <property type="term" value="C:ribosome"/>
    <property type="evidence" value="ECO:0007669"/>
    <property type="project" value="UniProtKB-KW"/>
</dbReference>
<dbReference type="Pfam" id="PF00583">
    <property type="entry name" value="Acetyltransf_1"/>
    <property type="match status" value="1"/>
</dbReference>
<dbReference type="SUPFAM" id="SSF55729">
    <property type="entry name" value="Acyl-CoA N-acyltransferases (Nat)"/>
    <property type="match status" value="1"/>
</dbReference>
<dbReference type="SUPFAM" id="SSF54909">
    <property type="entry name" value="Dimeric alpha+beta barrel"/>
    <property type="match status" value="1"/>
</dbReference>
<reference evidence="4 5" key="1">
    <citation type="submission" date="2016-11" db="EMBL/GenBank/DDBJ databases">
        <authorList>
            <person name="Jaros S."/>
            <person name="Januszkiewicz K."/>
            <person name="Wedrychowicz H."/>
        </authorList>
    </citation>
    <scope>NUCLEOTIDE SEQUENCE [LARGE SCALE GENOMIC DNA]</scope>
    <source>
        <strain evidence="4 5">DSM 46144</strain>
    </source>
</reference>
<dbReference type="STRING" id="134849.SAMN05443668_109315"/>
<evidence type="ECO:0000313" key="5">
    <source>
        <dbReference type="Proteomes" id="UP000184440"/>
    </source>
</evidence>
<dbReference type="PROSITE" id="PS51186">
    <property type="entry name" value="GNAT"/>
    <property type="match status" value="1"/>
</dbReference>
<organism evidence="4 5">
    <name type="scientific">Cryptosporangium aurantiacum</name>
    <dbReference type="NCBI Taxonomy" id="134849"/>
    <lineage>
        <taxon>Bacteria</taxon>
        <taxon>Bacillati</taxon>
        <taxon>Actinomycetota</taxon>
        <taxon>Actinomycetes</taxon>
        <taxon>Cryptosporangiales</taxon>
        <taxon>Cryptosporangiaceae</taxon>
        <taxon>Cryptosporangium</taxon>
    </lineage>
</organism>